<dbReference type="Pfam" id="PF13855">
    <property type="entry name" value="LRR_8"/>
    <property type="match status" value="1"/>
</dbReference>
<keyword evidence="2" id="KW-0677">Repeat</keyword>
<dbReference type="Pfam" id="PF00560">
    <property type="entry name" value="LRR_1"/>
    <property type="match status" value="3"/>
</dbReference>
<dbReference type="SMART" id="SM00369">
    <property type="entry name" value="LRR_TYP"/>
    <property type="match status" value="6"/>
</dbReference>
<dbReference type="InterPro" id="IPR003591">
    <property type="entry name" value="Leu-rich_rpt_typical-subtyp"/>
</dbReference>
<dbReference type="SUPFAM" id="SSF52047">
    <property type="entry name" value="RNI-like"/>
    <property type="match status" value="1"/>
</dbReference>
<evidence type="ECO:0008006" key="5">
    <source>
        <dbReference type="Google" id="ProtNLM"/>
    </source>
</evidence>
<protein>
    <recommendedName>
        <fullName evidence="5">Leucine-rich repeat-containing N-terminal plant-type domain-containing protein</fullName>
    </recommendedName>
</protein>
<dbReference type="InterPro" id="IPR052595">
    <property type="entry name" value="LRRC69/RLP"/>
</dbReference>
<sequence length="465" mass="52070">MGWHRFLGLLCFLFFFHFHLPFTSPLCPPDQRDALLNFKNSFLLDKIASDNFDSPCTIYSRDPCSFKRGISWNKSVDCCSWDEVTCDNVTGNVIGLYLAYHPIHGTLYSNNSLHLPKLQVLDMSTCNLTKLPYFLNSLESLTYLNLSHNKISGEIPRWFWGISQHTLKHLDLSNNLMEGDIHQLRWKQLLYINFQENSLQGPLPIPSPSTHYFFAGSNGFTGEIPSSICQLISLLELELSSNNLLGTIPPCFGNITNLDYLALSHNKLQGPIPIPSPSTRYFFAERNGFTGEIPSSICQLSSLLRLTLHHNNLSGTVPPCFGNITNLDYLALSSNKLQGPLSIPSPSTRYFYAKNNGFTGEIPSSICQLISLLKLALSWNNLSGTVPPCFGNITNLDYLGLSHNKLQGPPSIPSPSTHYFYAKSNGFTGEIPSSICQLSSLLSLDLSNNSLFRKYTPLFWQYNQS</sequence>
<dbReference type="EMBL" id="KK198758">
    <property type="protein sequence ID" value="KCW66802.1"/>
    <property type="molecule type" value="Genomic_DNA"/>
</dbReference>
<dbReference type="AlphaFoldDB" id="A0A059BKQ0"/>
<dbReference type="Gene3D" id="3.80.10.10">
    <property type="entry name" value="Ribonuclease Inhibitor"/>
    <property type="match status" value="4"/>
</dbReference>
<organism evidence="4">
    <name type="scientific">Eucalyptus grandis</name>
    <name type="common">Flooded gum</name>
    <dbReference type="NCBI Taxonomy" id="71139"/>
    <lineage>
        <taxon>Eukaryota</taxon>
        <taxon>Viridiplantae</taxon>
        <taxon>Streptophyta</taxon>
        <taxon>Embryophyta</taxon>
        <taxon>Tracheophyta</taxon>
        <taxon>Spermatophyta</taxon>
        <taxon>Magnoliopsida</taxon>
        <taxon>eudicotyledons</taxon>
        <taxon>Gunneridae</taxon>
        <taxon>Pentapetalae</taxon>
        <taxon>rosids</taxon>
        <taxon>malvids</taxon>
        <taxon>Myrtales</taxon>
        <taxon>Myrtaceae</taxon>
        <taxon>Myrtoideae</taxon>
        <taxon>Eucalypteae</taxon>
        <taxon>Eucalyptus</taxon>
    </lineage>
</organism>
<dbReference type="InterPro" id="IPR001611">
    <property type="entry name" value="Leu-rich_rpt"/>
</dbReference>
<evidence type="ECO:0000313" key="4">
    <source>
        <dbReference type="EMBL" id="KCW66802.1"/>
    </source>
</evidence>
<gene>
    <name evidence="4" type="ORF">EUGRSUZ_F00571</name>
</gene>
<dbReference type="InParanoid" id="A0A059BKQ0"/>
<evidence type="ECO:0000256" key="1">
    <source>
        <dbReference type="ARBA" id="ARBA00022614"/>
    </source>
</evidence>
<feature type="signal peptide" evidence="3">
    <location>
        <begin position="1"/>
        <end position="25"/>
    </location>
</feature>
<keyword evidence="1" id="KW-0433">Leucine-rich repeat</keyword>
<dbReference type="PRINTS" id="PR00019">
    <property type="entry name" value="LEURICHRPT"/>
</dbReference>
<feature type="chain" id="PRO_5001568755" description="Leucine-rich repeat-containing N-terminal plant-type domain-containing protein" evidence="3">
    <location>
        <begin position="26"/>
        <end position="465"/>
    </location>
</feature>
<accession>A0A059BKQ0</accession>
<reference evidence="4" key="1">
    <citation type="submission" date="2013-07" db="EMBL/GenBank/DDBJ databases">
        <title>The genome of Eucalyptus grandis.</title>
        <authorList>
            <person name="Schmutz J."/>
            <person name="Hayes R."/>
            <person name="Myburg A."/>
            <person name="Tuskan G."/>
            <person name="Grattapaglia D."/>
            <person name="Rokhsar D.S."/>
        </authorList>
    </citation>
    <scope>NUCLEOTIDE SEQUENCE</scope>
    <source>
        <tissue evidence="4">Leaf extractions</tissue>
    </source>
</reference>
<dbReference type="GO" id="GO:0001653">
    <property type="term" value="F:peptide receptor activity"/>
    <property type="evidence" value="ECO:0000318"/>
    <property type="project" value="GO_Central"/>
</dbReference>
<dbReference type="PANTHER" id="PTHR48057:SF5">
    <property type="entry name" value="LEUCINE-RICH REPEAT (LRR) FAMILY PROTEIN-RELATED"/>
    <property type="match status" value="1"/>
</dbReference>
<dbReference type="InterPro" id="IPR032675">
    <property type="entry name" value="LRR_dom_sf"/>
</dbReference>
<keyword evidence="3" id="KW-0732">Signal</keyword>
<dbReference type="Gramene" id="KCW66802">
    <property type="protein sequence ID" value="KCW66802"/>
    <property type="gene ID" value="EUGRSUZ_F00571"/>
</dbReference>
<evidence type="ECO:0000256" key="3">
    <source>
        <dbReference type="SAM" id="SignalP"/>
    </source>
</evidence>
<proteinExistence type="predicted"/>
<dbReference type="OMA" id="PSTHYFY"/>
<dbReference type="PANTHER" id="PTHR48057">
    <property type="entry name" value="LEUCINE-RICH REPEAT SERINE/THREONINE-PROTEIN KINASE 1"/>
    <property type="match status" value="1"/>
</dbReference>
<name>A0A059BKQ0_EUCGR</name>
<evidence type="ECO:0000256" key="2">
    <source>
        <dbReference type="ARBA" id="ARBA00022737"/>
    </source>
</evidence>